<dbReference type="GO" id="GO:0016020">
    <property type="term" value="C:membrane"/>
    <property type="evidence" value="ECO:0007669"/>
    <property type="project" value="InterPro"/>
</dbReference>
<evidence type="ECO:0000256" key="1">
    <source>
        <dbReference type="SAM" id="Phobius"/>
    </source>
</evidence>
<dbReference type="STRING" id="1079859.SAMN04515674_105256"/>
<dbReference type="InterPro" id="IPR036890">
    <property type="entry name" value="HATPase_C_sf"/>
</dbReference>
<keyword evidence="4" id="KW-0808">Transferase</keyword>
<dbReference type="RefSeq" id="WP_092016816.1">
    <property type="nucleotide sequence ID" value="NZ_FOXH01000005.1"/>
</dbReference>
<dbReference type="InterPro" id="IPR025164">
    <property type="entry name" value="Toastrack_DUF4097"/>
</dbReference>
<keyword evidence="4" id="KW-0418">Kinase</keyword>
<gene>
    <name evidence="4" type="ORF">SAMN04515674_105256</name>
</gene>
<name>A0A1I5SYK6_9BACT</name>
<dbReference type="EMBL" id="FOXH01000005">
    <property type="protein sequence ID" value="SFP75296.1"/>
    <property type="molecule type" value="Genomic_DNA"/>
</dbReference>
<accession>A0A1I5SYK6</accession>
<keyword evidence="1" id="KW-0812">Transmembrane</keyword>
<feature type="domain" description="Signal transduction histidine kinase internal region" evidence="2">
    <location>
        <begin position="512"/>
        <end position="591"/>
    </location>
</feature>
<proteinExistence type="predicted"/>
<dbReference type="Pfam" id="PF13349">
    <property type="entry name" value="DUF4097"/>
    <property type="match status" value="1"/>
</dbReference>
<dbReference type="Gene3D" id="3.30.565.10">
    <property type="entry name" value="Histidine kinase-like ATPase, C-terminal domain"/>
    <property type="match status" value="1"/>
</dbReference>
<evidence type="ECO:0000259" key="3">
    <source>
        <dbReference type="Pfam" id="PF13349"/>
    </source>
</evidence>
<dbReference type="OrthoDB" id="9792992at2"/>
<protein>
    <submittedName>
        <fullName evidence="4">Histidine kinase</fullName>
    </submittedName>
</protein>
<dbReference type="InterPro" id="IPR010559">
    <property type="entry name" value="Sig_transdc_His_kin_internal"/>
</dbReference>
<evidence type="ECO:0000313" key="5">
    <source>
        <dbReference type="Proteomes" id="UP000199306"/>
    </source>
</evidence>
<feature type="transmembrane region" description="Helical" evidence="1">
    <location>
        <begin position="468"/>
        <end position="485"/>
    </location>
</feature>
<keyword evidence="1" id="KW-1133">Transmembrane helix</keyword>
<organism evidence="4 5">
    <name type="scientific">Pseudarcicella hirudinis</name>
    <dbReference type="NCBI Taxonomy" id="1079859"/>
    <lineage>
        <taxon>Bacteria</taxon>
        <taxon>Pseudomonadati</taxon>
        <taxon>Bacteroidota</taxon>
        <taxon>Cytophagia</taxon>
        <taxon>Cytophagales</taxon>
        <taxon>Flectobacillaceae</taxon>
        <taxon>Pseudarcicella</taxon>
    </lineage>
</organism>
<dbReference type="GO" id="GO:0000155">
    <property type="term" value="F:phosphorelay sensor kinase activity"/>
    <property type="evidence" value="ECO:0007669"/>
    <property type="project" value="InterPro"/>
</dbReference>
<feature type="transmembrane region" description="Helical" evidence="1">
    <location>
        <begin position="429"/>
        <end position="453"/>
    </location>
</feature>
<feature type="transmembrane region" description="Helical" evidence="1">
    <location>
        <begin position="357"/>
        <end position="379"/>
    </location>
</feature>
<evidence type="ECO:0000259" key="2">
    <source>
        <dbReference type="Pfam" id="PF06580"/>
    </source>
</evidence>
<evidence type="ECO:0000313" key="4">
    <source>
        <dbReference type="EMBL" id="SFP75296.1"/>
    </source>
</evidence>
<feature type="domain" description="DUF4097" evidence="3">
    <location>
        <begin position="100"/>
        <end position="320"/>
    </location>
</feature>
<dbReference type="SUPFAM" id="SSF55874">
    <property type="entry name" value="ATPase domain of HSP90 chaperone/DNA topoisomerase II/histidine kinase"/>
    <property type="match status" value="1"/>
</dbReference>
<dbReference type="Pfam" id="PF06580">
    <property type="entry name" value="His_kinase"/>
    <property type="match status" value="1"/>
</dbReference>
<keyword evidence="5" id="KW-1185">Reference proteome</keyword>
<dbReference type="AlphaFoldDB" id="A0A1I5SYK6"/>
<dbReference type="PANTHER" id="PTHR34220">
    <property type="entry name" value="SENSOR HISTIDINE KINASE YPDA"/>
    <property type="match status" value="1"/>
</dbReference>
<dbReference type="InterPro" id="IPR050640">
    <property type="entry name" value="Bact_2-comp_sensor_kinase"/>
</dbReference>
<reference evidence="4 5" key="1">
    <citation type="submission" date="2016-10" db="EMBL/GenBank/DDBJ databases">
        <authorList>
            <person name="de Groot N.N."/>
        </authorList>
    </citation>
    <scope>NUCLEOTIDE SEQUENCE [LARGE SCALE GENOMIC DNA]</scope>
    <source>
        <strain evidence="5">E92,LMG 26720,CCM 7988</strain>
    </source>
</reference>
<dbReference type="Proteomes" id="UP000199306">
    <property type="component" value="Unassembled WGS sequence"/>
</dbReference>
<sequence>MEEPYLIKTFPAEGIHSLLAETLAGNITVSGSDTTDIKVEVYVHSLGWVWGTTPRQKIEERLRQYDLIIEKQEDKIVALHRRKPETWNWNSWMKFMGVSYKIYVPQNISTTLQTSGGKISLENLIGKQRFSSEGGNLKMANIKGEIHGRTSGGNIAISGCSEKIDLQTYGGNIVADSSEGLINLRTSGGNLRFFNLGGEIEAHTSGGNIQADKINGTLKVSTSGGFIRIIDLSGNIDAQTSGGGIQAEVNDFDKLISLDTNGGNIHASIPLNRGMNLDLSGSRVRIPRTGQFEGFAQKRSIHGKLNGGGAMIRMRTSGGRVIIRDAQKETFYSIAQSFTESDFNLSPNFFVRNFKGFLLSFTLCFLMTFGLSAIIYFSLALIRSTPVNPSTYEDNKSVVINNAINAFITLLVLYWFISRKSHGTGNFRNYLKLILWSYVAEVVIHGSLIGILYKRTPRVNTGFSYESLLYISVPAIVASIYYYFWQRSKQISMKISEQEYRLLQLEKLKTKAELDALQARINPHFLHNALNSIASLVYEEPAKAEKMTLLLSKLFRYSTGSKNQQFNSIAEELEIVNNYLAIEQVRFGTRLTYTLEVEDGLQKLEIPCFLLQPIVENAIKHGISQNIGQGVIKICIAKESDVLKLSVHDNGPAFPDTLISGYGLKSIQDKLRLLYDDKAEMIIENALYKQVIIKIKIQNSAKNDIN</sequence>
<dbReference type="PANTHER" id="PTHR34220:SF7">
    <property type="entry name" value="SENSOR HISTIDINE KINASE YPDA"/>
    <property type="match status" value="1"/>
</dbReference>
<keyword evidence="1" id="KW-0472">Membrane</keyword>
<feature type="transmembrane region" description="Helical" evidence="1">
    <location>
        <begin position="399"/>
        <end position="417"/>
    </location>
</feature>